<dbReference type="InterPro" id="IPR011152">
    <property type="entry name" value="Pesterase_MJ0912"/>
</dbReference>
<comment type="caution">
    <text evidence="3">The sequence shown here is derived from an EMBL/GenBank/DDBJ whole genome shotgun (WGS) entry which is preliminary data.</text>
</comment>
<name>A0A8J3MVC5_9CHLR</name>
<dbReference type="Gene3D" id="3.60.21.10">
    <property type="match status" value="1"/>
</dbReference>
<reference evidence="3" key="1">
    <citation type="submission" date="2020-10" db="EMBL/GenBank/DDBJ databases">
        <title>Taxonomic study of unclassified bacteria belonging to the class Ktedonobacteria.</title>
        <authorList>
            <person name="Yabe S."/>
            <person name="Wang C.M."/>
            <person name="Zheng Y."/>
            <person name="Sakai Y."/>
            <person name="Cavaletti L."/>
            <person name="Monciardini P."/>
            <person name="Donadio S."/>
        </authorList>
    </citation>
    <scope>NUCLEOTIDE SEQUENCE</scope>
    <source>
        <strain evidence="3">SOSP1-1</strain>
    </source>
</reference>
<dbReference type="GO" id="GO:0005737">
    <property type="term" value="C:cytoplasm"/>
    <property type="evidence" value="ECO:0007669"/>
    <property type="project" value="TreeGrafter"/>
</dbReference>
<dbReference type="SUPFAM" id="SSF56300">
    <property type="entry name" value="Metallo-dependent phosphatases"/>
    <property type="match status" value="1"/>
</dbReference>
<gene>
    <name evidence="3" type="ORF">KSX_59640</name>
</gene>
<dbReference type="GO" id="GO:0016791">
    <property type="term" value="F:phosphatase activity"/>
    <property type="evidence" value="ECO:0007669"/>
    <property type="project" value="TreeGrafter"/>
</dbReference>
<keyword evidence="4" id="KW-1185">Reference proteome</keyword>
<comment type="similarity">
    <text evidence="1">Belongs to the metallophosphoesterase superfamily. YfcE family.</text>
</comment>
<dbReference type="Proteomes" id="UP000612362">
    <property type="component" value="Unassembled WGS sequence"/>
</dbReference>
<sequence>MRIALLSDIHGNSVALDAVLAALREEGGIDAYWVLGDLVALGHDPVGVLERLSQLPNLRCTRGNTDRYVVTGDRPPPTREQVQEDIALLPIFKEVAETFAWTQGAITAKGWLEWLTNLPLELREELPDGTRFLGVHAAPGKDDGTGIHDDLSPDEIGALLIECQAELVCVGHTHRPMQIVVQGKHVVNLGSVGLALPPDVRASYVLLSAEASGYSIEHKRVDYPRQEAIAALKERRHPGASFIIKHLQGS</sequence>
<dbReference type="EMBL" id="BNJF01000003">
    <property type="protein sequence ID" value="GHO47801.1"/>
    <property type="molecule type" value="Genomic_DNA"/>
</dbReference>
<dbReference type="InterPro" id="IPR029052">
    <property type="entry name" value="Metallo-depent_PP-like"/>
</dbReference>
<accession>A0A8J3MVC5</accession>
<dbReference type="PANTHER" id="PTHR42850">
    <property type="entry name" value="METALLOPHOSPHOESTERASE"/>
    <property type="match status" value="1"/>
</dbReference>
<dbReference type="InterPro" id="IPR050126">
    <property type="entry name" value="Ap4A_hydrolase"/>
</dbReference>
<dbReference type="PANTHER" id="PTHR42850:SF2">
    <property type="entry name" value="BLL5683 PROTEIN"/>
    <property type="match status" value="1"/>
</dbReference>
<protein>
    <submittedName>
        <fullName evidence="3">Metallophosphoesterase</fullName>
    </submittedName>
</protein>
<dbReference type="InterPro" id="IPR024654">
    <property type="entry name" value="Calcineurin-like_PHP_lpxH"/>
</dbReference>
<evidence type="ECO:0000313" key="4">
    <source>
        <dbReference type="Proteomes" id="UP000612362"/>
    </source>
</evidence>
<evidence type="ECO:0000313" key="3">
    <source>
        <dbReference type="EMBL" id="GHO47801.1"/>
    </source>
</evidence>
<dbReference type="PIRSF" id="PIRSF000883">
    <property type="entry name" value="Pesterase_MJ0912"/>
    <property type="match status" value="1"/>
</dbReference>
<feature type="domain" description="Calcineurin-like phosphoesterase" evidence="2">
    <location>
        <begin position="1"/>
        <end position="210"/>
    </location>
</feature>
<proteinExistence type="inferred from homology"/>
<evidence type="ECO:0000259" key="2">
    <source>
        <dbReference type="Pfam" id="PF12850"/>
    </source>
</evidence>
<dbReference type="AlphaFoldDB" id="A0A8J3MVC5"/>
<dbReference type="Pfam" id="PF12850">
    <property type="entry name" value="Metallophos_2"/>
    <property type="match status" value="1"/>
</dbReference>
<organism evidence="3 4">
    <name type="scientific">Ktedonospora formicarum</name>
    <dbReference type="NCBI Taxonomy" id="2778364"/>
    <lineage>
        <taxon>Bacteria</taxon>
        <taxon>Bacillati</taxon>
        <taxon>Chloroflexota</taxon>
        <taxon>Ktedonobacteria</taxon>
        <taxon>Ktedonobacterales</taxon>
        <taxon>Ktedonobacteraceae</taxon>
        <taxon>Ktedonospora</taxon>
    </lineage>
</organism>
<dbReference type="RefSeq" id="WP_220197037.1">
    <property type="nucleotide sequence ID" value="NZ_BNJF01000003.1"/>
</dbReference>
<evidence type="ECO:0000256" key="1">
    <source>
        <dbReference type="ARBA" id="ARBA00008950"/>
    </source>
</evidence>